<sequence length="707" mass="77589">MATPPFKRLLTAAELREEACAAADRLTQSLVVPPGCALAATGSFARRAMTPFSDLDLILLHPEGTTLSEDVVSEVWYPIWDAKYRLDYAVRTPSEFAAIAGSDPAAGFAQLDLSYVAGDKQLVDSTRAQVYATWRRLLQGNFDDFVDIAIARWRRSGTLATMTHPDIKNGRGGLRDIQFIRALALGNLADAPRLEKERALLLDVRTLLHVTARRHRDVLDPEFAAEIAHELGFADRYELSSAVVTAAAAVDKAMERALATARGLVAKRSATRSRKPLDIGVVDVDGEIHLARTADLTEPWLLLRVAAAAARSGRTVAPKVWEQLREVPDLPDRWTAAATDSFFALLSSPVNTPRLIQEMETHGLWERIVPEWSHIRGLLPRERTHAHTVDYHSILTVARCANARTSVARPDLLLLAGLYHDIGKGYGRPHELVGAEMVARAAAKMRLDLADRSRVQTVVAEHTTLARIVSRTDPLSDAARDELLEAVRYDYLTLALLVVLAKADAESTGPGVWNRRLDRGIDAVSGRAFAQLNGLRPTKPLVSVDREIGLRHNPDKDTFTVVWRGSYQREAVRPLALIAALGWFIVSSRLVRTGEGYAGEFDVRALHGTIDMETAEEHLIQSYKSGTYTVLPPFVPGPATAMWTGGIFEIRIDDYTGTLGHVLALLPDCEWLSTSTPGATMVLHALPHGEIPRAALVRNVTQALVNG</sequence>
<protein>
    <submittedName>
        <fullName evidence="7">UTP:GlnB (Protein PII) uridylyltransferase</fullName>
        <ecNumber evidence="7">2.7.7.59</ecNumber>
    </submittedName>
</protein>
<organism evidence="7 8">
    <name type="scientific">Corynebacterium singulare</name>
    <dbReference type="NCBI Taxonomy" id="161899"/>
    <lineage>
        <taxon>Bacteria</taxon>
        <taxon>Bacillati</taxon>
        <taxon>Actinomycetota</taxon>
        <taxon>Actinomycetes</taxon>
        <taxon>Mycobacteriales</taxon>
        <taxon>Corynebacteriaceae</taxon>
        <taxon>Corynebacterium</taxon>
    </lineage>
</organism>
<proteinExistence type="predicted"/>
<dbReference type="InterPro" id="IPR013546">
    <property type="entry name" value="PII_UdlTrfase/GS_AdlTrfase"/>
</dbReference>
<dbReference type="SMART" id="SM00471">
    <property type="entry name" value="HDc"/>
    <property type="match status" value="1"/>
</dbReference>
<evidence type="ECO:0000313" key="7">
    <source>
        <dbReference type="EMBL" id="AJI79246.1"/>
    </source>
</evidence>
<evidence type="ECO:0000313" key="8">
    <source>
        <dbReference type="Proteomes" id="UP000031890"/>
    </source>
</evidence>
<dbReference type="HOGENOM" id="CLU_012833_2_0_11"/>
<evidence type="ECO:0000256" key="4">
    <source>
        <dbReference type="ARBA" id="ARBA00022842"/>
    </source>
</evidence>
<dbReference type="GO" id="GO:0008773">
    <property type="term" value="F:[protein-PII] uridylyltransferase activity"/>
    <property type="evidence" value="ECO:0007669"/>
    <property type="project" value="UniProtKB-EC"/>
</dbReference>
<dbReference type="Proteomes" id="UP000031890">
    <property type="component" value="Chromosome"/>
</dbReference>
<dbReference type="InterPro" id="IPR003607">
    <property type="entry name" value="HD/PDEase_dom"/>
</dbReference>
<dbReference type="PANTHER" id="PTHR47320:SF1">
    <property type="entry name" value="BIFUNCTIONAL URIDYLYLTRANSFERASE_URIDYLYL-REMOVING ENZYME"/>
    <property type="match status" value="1"/>
</dbReference>
<dbReference type="Pfam" id="PF01966">
    <property type="entry name" value="HD"/>
    <property type="match status" value="1"/>
</dbReference>
<dbReference type="SUPFAM" id="SSF81593">
    <property type="entry name" value="Nucleotidyltransferase substrate binding subunit/domain"/>
    <property type="match status" value="1"/>
</dbReference>
<dbReference type="Pfam" id="PF08335">
    <property type="entry name" value="GlnD_UR_UTase"/>
    <property type="match status" value="1"/>
</dbReference>
<gene>
    <name evidence="7" type="primary">glnD</name>
    <name evidence="7" type="ORF">CSING_08635</name>
</gene>
<dbReference type="EC" id="2.7.7.59" evidence="7"/>
<evidence type="ECO:0000256" key="2">
    <source>
        <dbReference type="ARBA" id="ARBA00022695"/>
    </source>
</evidence>
<dbReference type="NCBIfam" id="NF001265">
    <property type="entry name" value="PRK00227.1"/>
    <property type="match status" value="1"/>
</dbReference>
<dbReference type="KEGG" id="csx:CSING_08635"/>
<keyword evidence="4" id="KW-0460">Magnesium</keyword>
<keyword evidence="5" id="KW-0511">Multifunctional enzyme</keyword>
<dbReference type="InterPro" id="IPR006674">
    <property type="entry name" value="HD_domain"/>
</dbReference>
<dbReference type="SUPFAM" id="SSF81301">
    <property type="entry name" value="Nucleotidyltransferase"/>
    <property type="match status" value="1"/>
</dbReference>
<evidence type="ECO:0000256" key="5">
    <source>
        <dbReference type="ARBA" id="ARBA00023268"/>
    </source>
</evidence>
<evidence type="ECO:0000256" key="1">
    <source>
        <dbReference type="ARBA" id="ARBA00022679"/>
    </source>
</evidence>
<dbReference type="CDD" id="cd00077">
    <property type="entry name" value="HDc"/>
    <property type="match status" value="1"/>
</dbReference>
<evidence type="ECO:0000256" key="3">
    <source>
        <dbReference type="ARBA" id="ARBA00022801"/>
    </source>
</evidence>
<dbReference type="SUPFAM" id="SSF109604">
    <property type="entry name" value="HD-domain/PDEase-like"/>
    <property type="match status" value="1"/>
</dbReference>
<accession>A0A0B6F5E4</accession>
<keyword evidence="3" id="KW-0378">Hydrolase</keyword>
<dbReference type="Gene3D" id="1.10.3090.10">
    <property type="entry name" value="cca-adding enzyme, domain 2"/>
    <property type="match status" value="1"/>
</dbReference>
<dbReference type="PANTHER" id="PTHR47320">
    <property type="entry name" value="BIFUNCTIONAL URIDYLYLTRANSFERASE/URIDYLYL-REMOVING ENZYME"/>
    <property type="match status" value="1"/>
</dbReference>
<evidence type="ECO:0000259" key="6">
    <source>
        <dbReference type="PROSITE" id="PS51831"/>
    </source>
</evidence>
<keyword evidence="2 7" id="KW-0548">Nucleotidyltransferase</keyword>
<reference evidence="7 8" key="1">
    <citation type="journal article" date="2015" name="Genome Announc.">
        <title>Complete Genome Sequence and Annotation of Corynebacterium singulare DSM 44357, Isolated from a Human Semen Specimen.</title>
        <authorList>
            <person name="Merten M."/>
            <person name="Brinkrolf K."/>
            <person name="Albersmeier A."/>
            <person name="Kutter Y."/>
            <person name="Ruckert C."/>
            <person name="Tauch A."/>
        </authorList>
    </citation>
    <scope>NUCLEOTIDE SEQUENCE [LARGE SCALE GENOMIC DNA]</scope>
    <source>
        <strain evidence="7">IBS B52218</strain>
    </source>
</reference>
<name>A0A0B6F5E4_9CORY</name>
<keyword evidence="1 7" id="KW-0808">Transferase</keyword>
<dbReference type="EMBL" id="CP010827">
    <property type="protein sequence ID" value="AJI79246.1"/>
    <property type="molecule type" value="Genomic_DNA"/>
</dbReference>
<dbReference type="AlphaFoldDB" id="A0A0B6F5E4"/>
<dbReference type="GO" id="GO:0016787">
    <property type="term" value="F:hydrolase activity"/>
    <property type="evidence" value="ECO:0007669"/>
    <property type="project" value="UniProtKB-KW"/>
</dbReference>
<dbReference type="InterPro" id="IPR010043">
    <property type="entry name" value="UTase/UR"/>
</dbReference>
<dbReference type="PROSITE" id="PS51831">
    <property type="entry name" value="HD"/>
    <property type="match status" value="1"/>
</dbReference>
<dbReference type="STRING" id="161899.CSING_08635"/>
<dbReference type="InterPro" id="IPR043519">
    <property type="entry name" value="NT_sf"/>
</dbReference>
<feature type="domain" description="HD" evidence="6">
    <location>
        <begin position="392"/>
        <end position="490"/>
    </location>
</feature>